<dbReference type="GO" id="GO:0061709">
    <property type="term" value="P:reticulophagy"/>
    <property type="evidence" value="ECO:0007669"/>
    <property type="project" value="TreeGrafter"/>
</dbReference>
<dbReference type="GO" id="GO:0019901">
    <property type="term" value="F:protein kinase binding"/>
    <property type="evidence" value="ECO:0007669"/>
    <property type="project" value="TreeGrafter"/>
</dbReference>
<dbReference type="GO" id="GO:0034045">
    <property type="term" value="C:phagophore assembly site membrane"/>
    <property type="evidence" value="ECO:0007669"/>
    <property type="project" value="TreeGrafter"/>
</dbReference>
<dbReference type="GO" id="GO:1990316">
    <property type="term" value="C:Atg1/ULK1 kinase complex"/>
    <property type="evidence" value="ECO:0007669"/>
    <property type="project" value="TreeGrafter"/>
</dbReference>
<proteinExistence type="predicted"/>
<dbReference type="GO" id="GO:0000045">
    <property type="term" value="P:autophagosome assembly"/>
    <property type="evidence" value="ECO:0007669"/>
    <property type="project" value="InterPro"/>
</dbReference>
<protein>
    <recommendedName>
        <fullName evidence="3">Ubiquitin-like domain-containing protein</fullName>
    </recommendedName>
</protein>
<dbReference type="GO" id="GO:0000422">
    <property type="term" value="P:autophagy of mitochondrion"/>
    <property type="evidence" value="ECO:0007669"/>
    <property type="project" value="TreeGrafter"/>
</dbReference>
<organism evidence="1 2">
    <name type="scientific">Zizania palustris</name>
    <name type="common">Northern wild rice</name>
    <dbReference type="NCBI Taxonomy" id="103762"/>
    <lineage>
        <taxon>Eukaryota</taxon>
        <taxon>Viridiplantae</taxon>
        <taxon>Streptophyta</taxon>
        <taxon>Embryophyta</taxon>
        <taxon>Tracheophyta</taxon>
        <taxon>Spermatophyta</taxon>
        <taxon>Magnoliopsida</taxon>
        <taxon>Liliopsida</taxon>
        <taxon>Poales</taxon>
        <taxon>Poaceae</taxon>
        <taxon>BOP clade</taxon>
        <taxon>Oryzoideae</taxon>
        <taxon>Oryzeae</taxon>
        <taxon>Zizaniinae</taxon>
        <taxon>Zizania</taxon>
    </lineage>
</organism>
<dbReference type="GO" id="GO:0060090">
    <property type="term" value="F:molecular adaptor activity"/>
    <property type="evidence" value="ECO:0007669"/>
    <property type="project" value="TreeGrafter"/>
</dbReference>
<evidence type="ECO:0000313" key="2">
    <source>
        <dbReference type="Proteomes" id="UP000729402"/>
    </source>
</evidence>
<dbReference type="InterPro" id="IPR040040">
    <property type="entry name" value="ATG11"/>
</dbReference>
<dbReference type="EMBL" id="JAAALK010000287">
    <property type="protein sequence ID" value="KAG8056464.1"/>
    <property type="molecule type" value="Genomic_DNA"/>
</dbReference>
<dbReference type="GO" id="GO:0034517">
    <property type="term" value="P:ribophagy"/>
    <property type="evidence" value="ECO:0007669"/>
    <property type="project" value="TreeGrafter"/>
</dbReference>
<dbReference type="Proteomes" id="UP000729402">
    <property type="component" value="Unassembled WGS sequence"/>
</dbReference>
<reference evidence="1" key="1">
    <citation type="journal article" date="2021" name="bioRxiv">
        <title>Whole Genome Assembly and Annotation of Northern Wild Rice, Zizania palustris L., Supports a Whole Genome Duplication in the Zizania Genus.</title>
        <authorList>
            <person name="Haas M."/>
            <person name="Kono T."/>
            <person name="Macchietto M."/>
            <person name="Millas R."/>
            <person name="McGilp L."/>
            <person name="Shao M."/>
            <person name="Duquette J."/>
            <person name="Hirsch C.N."/>
            <person name="Kimball J."/>
        </authorList>
    </citation>
    <scope>NUCLEOTIDE SEQUENCE</scope>
    <source>
        <tissue evidence="1">Fresh leaf tissue</tissue>
    </source>
</reference>
<sequence length="111" mass="12356">MAVPLGQKLLVHLAENEHNFEFECGGGTAVEAIQRSIECLCGIPSADQLLLCGNTLLNGTNHLAYYKLPRDDREVFPYKKVRLYVDSPWPALESIEIPEPSIPPAPRPRIC</sequence>
<dbReference type="GO" id="GO:0034727">
    <property type="term" value="P:piecemeal microautophagy of the nucleus"/>
    <property type="evidence" value="ECO:0007669"/>
    <property type="project" value="TreeGrafter"/>
</dbReference>
<evidence type="ECO:0008006" key="3">
    <source>
        <dbReference type="Google" id="ProtNLM"/>
    </source>
</evidence>
<evidence type="ECO:0000313" key="1">
    <source>
        <dbReference type="EMBL" id="KAG8056464.1"/>
    </source>
</evidence>
<name>A0A8J5VUL6_ZIZPA</name>
<reference evidence="1" key="2">
    <citation type="submission" date="2021-02" db="EMBL/GenBank/DDBJ databases">
        <authorList>
            <person name="Kimball J.A."/>
            <person name="Haas M.W."/>
            <person name="Macchietto M."/>
            <person name="Kono T."/>
            <person name="Duquette J."/>
            <person name="Shao M."/>
        </authorList>
    </citation>
    <scope>NUCLEOTIDE SEQUENCE</scope>
    <source>
        <tissue evidence="1">Fresh leaf tissue</tissue>
    </source>
</reference>
<gene>
    <name evidence="1" type="ORF">GUJ93_ZPchr0002g23612</name>
</gene>
<accession>A0A8J5VUL6</accession>
<dbReference type="PANTHER" id="PTHR13222:SF1">
    <property type="entry name" value="RB1-INDUCIBLE COILED-COIL PROTEIN 1"/>
    <property type="match status" value="1"/>
</dbReference>
<keyword evidence="2" id="KW-1185">Reference proteome</keyword>
<comment type="caution">
    <text evidence="1">The sequence shown here is derived from an EMBL/GenBank/DDBJ whole genome shotgun (WGS) entry which is preliminary data.</text>
</comment>
<dbReference type="AlphaFoldDB" id="A0A8J5VUL6"/>
<dbReference type="PANTHER" id="PTHR13222">
    <property type="entry name" value="RB1-INDUCIBLE COILED-COIL"/>
    <property type="match status" value="1"/>
</dbReference>